<keyword evidence="7 14" id="KW-0378">Hydrolase</keyword>
<accession>A0A517MXR2</accession>
<evidence type="ECO:0000256" key="6">
    <source>
        <dbReference type="ARBA" id="ARBA00022723"/>
    </source>
</evidence>
<dbReference type="KEGG" id="amob:HG15A2_29930"/>
<dbReference type="PRINTS" id="PR00377">
    <property type="entry name" value="IMPHPHTASES"/>
</dbReference>
<evidence type="ECO:0000256" key="1">
    <source>
        <dbReference type="ARBA" id="ARBA00001946"/>
    </source>
</evidence>
<comment type="cofactor">
    <cofactor evidence="1 12">
        <name>Mg(2+)</name>
        <dbReference type="ChEBI" id="CHEBI:18420"/>
    </cofactor>
</comment>
<keyword evidence="15" id="KW-1185">Reference proteome</keyword>
<feature type="binding site" evidence="12">
    <location>
        <position position="268"/>
    </location>
    <ligand>
        <name>Mg(2+)</name>
        <dbReference type="ChEBI" id="CHEBI:18420"/>
        <label>1</label>
        <note>catalytic</note>
    </ligand>
</feature>
<gene>
    <name evidence="14" type="primary">hisN</name>
    <name evidence="14" type="ORF">HG15A2_29930</name>
</gene>
<feature type="binding site" evidence="12">
    <location>
        <position position="138"/>
    </location>
    <ligand>
        <name>Mg(2+)</name>
        <dbReference type="ChEBI" id="CHEBI:18420"/>
        <label>1</label>
        <note>catalytic</note>
    </ligand>
</feature>
<protein>
    <recommendedName>
        <fullName evidence="4 11">Histidinol-phosphatase</fullName>
        <ecNumber evidence="4 11">3.1.3.15</ecNumber>
    </recommendedName>
</protein>
<dbReference type="PANTHER" id="PTHR43200">
    <property type="entry name" value="PHOSPHATASE"/>
    <property type="match status" value="1"/>
</dbReference>
<evidence type="ECO:0000256" key="11">
    <source>
        <dbReference type="NCBIfam" id="TIGR02067"/>
    </source>
</evidence>
<dbReference type="InterPro" id="IPR011809">
    <property type="entry name" value="His_9_proposed"/>
</dbReference>
<dbReference type="PANTHER" id="PTHR43200:SF6">
    <property type="entry name" value="3'(2'),5'-BISPHOSPHATE NUCLEOTIDASE"/>
    <property type="match status" value="1"/>
</dbReference>
<sequence>MSRPKGGPSEAFSKRESKTRLKRPQWELQVAELFPANRGFGSLQSMTSTPEQAAQDRLELAIEIARKAGGETLKWFRNSSLEVERKGDGSPVTAADQAAERLLRDEIAERFPDDGIVGEEYGETLGTSAYRWVLDPIDGTKSFISGVPLYTTLVAVMEENEPLIGVIYAPATEEMLFARTGGKAVYAVGKAPAQQVRVSEVSSLSEATFLTTSVPAFDKDRDPADRAAYQRLESACRLSRTWGDAYGYLLVATGRAEIMVDPALNLWDAACLQPIIEAAGGVYTGWNGEPSVHCGDAIATNAVLAEAARALLVE</sequence>
<evidence type="ECO:0000256" key="2">
    <source>
        <dbReference type="ARBA" id="ARBA00004970"/>
    </source>
</evidence>
<comment type="catalytic activity">
    <reaction evidence="10">
        <text>L-histidinol phosphate + H2O = L-histidinol + phosphate</text>
        <dbReference type="Rhea" id="RHEA:14465"/>
        <dbReference type="ChEBI" id="CHEBI:15377"/>
        <dbReference type="ChEBI" id="CHEBI:43474"/>
        <dbReference type="ChEBI" id="CHEBI:57699"/>
        <dbReference type="ChEBI" id="CHEBI:57980"/>
        <dbReference type="EC" id="3.1.3.15"/>
    </reaction>
</comment>
<dbReference type="UniPathway" id="UPA00031">
    <property type="reaction ID" value="UER00013"/>
</dbReference>
<dbReference type="Gene3D" id="3.40.190.80">
    <property type="match status" value="1"/>
</dbReference>
<feature type="binding site" evidence="12">
    <location>
        <position position="137"/>
    </location>
    <ligand>
        <name>Mg(2+)</name>
        <dbReference type="ChEBI" id="CHEBI:18420"/>
        <label>1</label>
        <note>catalytic</note>
    </ligand>
</feature>
<reference evidence="14 15" key="1">
    <citation type="submission" date="2019-02" db="EMBL/GenBank/DDBJ databases">
        <title>Deep-cultivation of Planctomycetes and their phenomic and genomic characterization uncovers novel biology.</title>
        <authorList>
            <person name="Wiegand S."/>
            <person name="Jogler M."/>
            <person name="Boedeker C."/>
            <person name="Pinto D."/>
            <person name="Vollmers J."/>
            <person name="Rivas-Marin E."/>
            <person name="Kohn T."/>
            <person name="Peeters S.H."/>
            <person name="Heuer A."/>
            <person name="Rast P."/>
            <person name="Oberbeckmann S."/>
            <person name="Bunk B."/>
            <person name="Jeske O."/>
            <person name="Meyerdierks A."/>
            <person name="Storesund J.E."/>
            <person name="Kallscheuer N."/>
            <person name="Luecker S."/>
            <person name="Lage O.M."/>
            <person name="Pohl T."/>
            <person name="Merkel B.J."/>
            <person name="Hornburger P."/>
            <person name="Mueller R.-W."/>
            <person name="Bruemmer F."/>
            <person name="Labrenz M."/>
            <person name="Spormann A.M."/>
            <person name="Op den Camp H."/>
            <person name="Overmann J."/>
            <person name="Amann R."/>
            <person name="Jetten M.S.M."/>
            <person name="Mascher T."/>
            <person name="Medema M.H."/>
            <person name="Devos D.P."/>
            <person name="Kaster A.-K."/>
            <person name="Ovreas L."/>
            <person name="Rohde M."/>
            <person name="Galperin M.Y."/>
            <person name="Jogler C."/>
        </authorList>
    </citation>
    <scope>NUCLEOTIDE SEQUENCE [LARGE SCALE GENOMIC DNA]</scope>
    <source>
        <strain evidence="14 15">HG15A2</strain>
    </source>
</reference>
<evidence type="ECO:0000256" key="9">
    <source>
        <dbReference type="ARBA" id="ARBA00023102"/>
    </source>
</evidence>
<feature type="binding site" evidence="12">
    <location>
        <position position="135"/>
    </location>
    <ligand>
        <name>Mg(2+)</name>
        <dbReference type="ChEBI" id="CHEBI:18420"/>
        <label>1</label>
        <note>catalytic</note>
    </ligand>
</feature>
<dbReference type="InterPro" id="IPR000760">
    <property type="entry name" value="Inositol_monophosphatase-like"/>
</dbReference>
<dbReference type="CDD" id="cd01641">
    <property type="entry name" value="Bacterial_IMPase_like_1"/>
    <property type="match status" value="1"/>
</dbReference>
<name>A0A517MXR2_9BACT</name>
<dbReference type="SUPFAM" id="SSF56655">
    <property type="entry name" value="Carbohydrate phosphatase"/>
    <property type="match status" value="1"/>
</dbReference>
<dbReference type="EMBL" id="CP036263">
    <property type="protein sequence ID" value="QDS99666.1"/>
    <property type="molecule type" value="Genomic_DNA"/>
</dbReference>
<evidence type="ECO:0000256" key="10">
    <source>
        <dbReference type="ARBA" id="ARBA00049158"/>
    </source>
</evidence>
<dbReference type="Gene3D" id="3.30.540.10">
    <property type="entry name" value="Fructose-1,6-Bisphosphatase, subunit A, domain 1"/>
    <property type="match status" value="1"/>
</dbReference>
<keyword evidence="6 12" id="KW-0479">Metal-binding</keyword>
<dbReference type="FunFam" id="3.30.540.10:FF:000003">
    <property type="entry name" value="Inositol-1-monophosphatase"/>
    <property type="match status" value="1"/>
</dbReference>
<dbReference type="Pfam" id="PF00459">
    <property type="entry name" value="Inositol_P"/>
    <property type="match status" value="1"/>
</dbReference>
<dbReference type="GO" id="GO:0000105">
    <property type="term" value="P:L-histidine biosynthetic process"/>
    <property type="evidence" value="ECO:0007669"/>
    <property type="project" value="UniProtKB-UniRule"/>
</dbReference>
<evidence type="ECO:0000256" key="3">
    <source>
        <dbReference type="ARBA" id="ARBA00009759"/>
    </source>
</evidence>
<evidence type="ECO:0000256" key="5">
    <source>
        <dbReference type="ARBA" id="ARBA00022605"/>
    </source>
</evidence>
<keyword evidence="8 12" id="KW-0460">Magnesium</keyword>
<evidence type="ECO:0000256" key="13">
    <source>
        <dbReference type="SAM" id="MobiDB-lite"/>
    </source>
</evidence>
<evidence type="ECO:0000313" key="14">
    <source>
        <dbReference type="EMBL" id="QDS99666.1"/>
    </source>
</evidence>
<keyword evidence="5" id="KW-0028">Amino-acid biosynthesis</keyword>
<organism evidence="14 15">
    <name type="scientific">Adhaeretor mobilis</name>
    <dbReference type="NCBI Taxonomy" id="1930276"/>
    <lineage>
        <taxon>Bacteria</taxon>
        <taxon>Pseudomonadati</taxon>
        <taxon>Planctomycetota</taxon>
        <taxon>Planctomycetia</taxon>
        <taxon>Pirellulales</taxon>
        <taxon>Lacipirellulaceae</taxon>
        <taxon>Adhaeretor</taxon>
    </lineage>
</organism>
<keyword evidence="9" id="KW-0368">Histidine biosynthesis</keyword>
<dbReference type="Proteomes" id="UP000319852">
    <property type="component" value="Chromosome"/>
</dbReference>
<dbReference type="GO" id="GO:0004401">
    <property type="term" value="F:histidinol-phosphatase activity"/>
    <property type="evidence" value="ECO:0007669"/>
    <property type="project" value="UniProtKB-UniRule"/>
</dbReference>
<dbReference type="RefSeq" id="WP_246117739.1">
    <property type="nucleotide sequence ID" value="NZ_CP036263.1"/>
</dbReference>
<evidence type="ECO:0000313" key="15">
    <source>
        <dbReference type="Proteomes" id="UP000319852"/>
    </source>
</evidence>
<comment type="similarity">
    <text evidence="3">Belongs to the inositol monophosphatase superfamily.</text>
</comment>
<evidence type="ECO:0000256" key="4">
    <source>
        <dbReference type="ARBA" id="ARBA00013085"/>
    </source>
</evidence>
<dbReference type="EC" id="3.1.3.15" evidence="4 11"/>
<comment type="pathway">
    <text evidence="2">Amino-acid biosynthesis; L-histidine biosynthesis; L-histidine from 5-phospho-alpha-D-ribose 1-diphosphate: step 8/9.</text>
</comment>
<dbReference type="InterPro" id="IPR020583">
    <property type="entry name" value="Inositol_monoP_metal-BS"/>
</dbReference>
<dbReference type="NCBIfam" id="TIGR02067">
    <property type="entry name" value="his_9_HisN"/>
    <property type="match status" value="1"/>
</dbReference>
<feature type="region of interest" description="Disordered" evidence="13">
    <location>
        <begin position="1"/>
        <end position="24"/>
    </location>
</feature>
<dbReference type="PROSITE" id="PS00629">
    <property type="entry name" value="IMP_1"/>
    <property type="match status" value="1"/>
</dbReference>
<proteinExistence type="inferred from homology"/>
<feature type="binding site" evidence="12">
    <location>
        <position position="119"/>
    </location>
    <ligand>
        <name>Mg(2+)</name>
        <dbReference type="ChEBI" id="CHEBI:18420"/>
        <label>1</label>
        <note>catalytic</note>
    </ligand>
</feature>
<dbReference type="GO" id="GO:0046872">
    <property type="term" value="F:metal ion binding"/>
    <property type="evidence" value="ECO:0007669"/>
    <property type="project" value="UniProtKB-KW"/>
</dbReference>
<evidence type="ECO:0000256" key="8">
    <source>
        <dbReference type="ARBA" id="ARBA00022842"/>
    </source>
</evidence>
<dbReference type="InterPro" id="IPR051090">
    <property type="entry name" value="Inositol_monoP_superfamily"/>
</dbReference>
<evidence type="ECO:0000256" key="7">
    <source>
        <dbReference type="ARBA" id="ARBA00022801"/>
    </source>
</evidence>
<dbReference type="AlphaFoldDB" id="A0A517MXR2"/>
<evidence type="ECO:0000256" key="12">
    <source>
        <dbReference type="PIRSR" id="PIRSR600760-2"/>
    </source>
</evidence>